<dbReference type="RefSeq" id="WP_106772666.1">
    <property type="nucleotide sequence ID" value="NZ_PXYK01000011.1"/>
</dbReference>
<dbReference type="PIRSF" id="PIRSF002741">
    <property type="entry name" value="MppA"/>
    <property type="match status" value="1"/>
</dbReference>
<proteinExistence type="inferred from homology"/>
<dbReference type="Pfam" id="PF00496">
    <property type="entry name" value="SBP_bac_5"/>
    <property type="match status" value="1"/>
</dbReference>
<gene>
    <name evidence="7" type="ORF">C7I84_13240</name>
</gene>
<comment type="subcellular location">
    <subcellularLocation>
        <location evidence="1">Periplasm</location>
    </subcellularLocation>
</comment>
<dbReference type="EMBL" id="PXYK01000011">
    <property type="protein sequence ID" value="PSJ59591.1"/>
    <property type="molecule type" value="Genomic_DNA"/>
</dbReference>
<dbReference type="PANTHER" id="PTHR30290">
    <property type="entry name" value="PERIPLASMIC BINDING COMPONENT OF ABC TRANSPORTER"/>
    <property type="match status" value="1"/>
</dbReference>
<comment type="caution">
    <text evidence="7">The sequence shown here is derived from an EMBL/GenBank/DDBJ whole genome shotgun (WGS) entry which is preliminary data.</text>
</comment>
<keyword evidence="3" id="KW-0813">Transport</keyword>
<dbReference type="CDD" id="cd08512">
    <property type="entry name" value="PBP2_NikA_DppA_OppA_like_7"/>
    <property type="match status" value="1"/>
</dbReference>
<name>A0A2P7SB54_9HYPH</name>
<evidence type="ECO:0000256" key="5">
    <source>
        <dbReference type="SAM" id="SignalP"/>
    </source>
</evidence>
<dbReference type="GO" id="GO:0030288">
    <property type="term" value="C:outer membrane-bounded periplasmic space"/>
    <property type="evidence" value="ECO:0007669"/>
    <property type="project" value="UniProtKB-ARBA"/>
</dbReference>
<organism evidence="7 8">
    <name type="scientific">Kumtagia ephedrae</name>
    <dbReference type="NCBI Taxonomy" id="2116701"/>
    <lineage>
        <taxon>Bacteria</taxon>
        <taxon>Pseudomonadati</taxon>
        <taxon>Pseudomonadota</taxon>
        <taxon>Alphaproteobacteria</taxon>
        <taxon>Hyphomicrobiales</taxon>
        <taxon>Phyllobacteriaceae</taxon>
        <taxon>Kumtagia</taxon>
    </lineage>
</organism>
<dbReference type="Proteomes" id="UP000241229">
    <property type="component" value="Unassembled WGS sequence"/>
</dbReference>
<protein>
    <submittedName>
        <fullName evidence="7">ABC transporter substrate-binding protein</fullName>
    </submittedName>
</protein>
<dbReference type="AlphaFoldDB" id="A0A2P7SB54"/>
<evidence type="ECO:0000259" key="6">
    <source>
        <dbReference type="Pfam" id="PF00496"/>
    </source>
</evidence>
<sequence length="535" mass="57832">MKSLLKPLAATLVAATSLAGLAVVAVTPAAAETVLRLDEVAVGELDPGKATDYADSILMFNIYDTLVLAAQGGPGVVPHLAESWETDGKTYTFKLRSDVKFQSGNPLTAEDVVFSLDRMKALGQGLSYLFANVEKAEAVDPATVRFTLTSPYSPFLSALLRLPIVDKKLVSENLGAGDGDMKDWGQGYLSTHAAGSGAYKVVSHNPQEETVMARNADYFLGVPAKAPDTVRLRYGLEAATVRTLIAQGEHDITSQWLPPEVLKALAAGGAQLLVETGGSGFYIKMNTTRKPLDDLNCRLALTYAFDYAAGVKMVAITDEVSQGSPASGPLPAGMLGALPASEAYARDLDKAKEYLAQCKYKPEDFTLELSWVGEVPLEERYALLMQANFTELGIKSEVRKIPWALFSEQVTKPENTPNISQVFVNAVTGDPDTLIYGMYHSSAAGTWQSPEYLKDAKVDELLDRGRTETSDEQRAATYTEAGKRLKELAPTIFAYDQNAVFAASKRVSVPALTDRSKAFGLTGMAFTFRLMEMNE</sequence>
<dbReference type="Gene3D" id="3.10.105.10">
    <property type="entry name" value="Dipeptide-binding Protein, Domain 3"/>
    <property type="match status" value="1"/>
</dbReference>
<evidence type="ECO:0000256" key="1">
    <source>
        <dbReference type="ARBA" id="ARBA00004418"/>
    </source>
</evidence>
<accession>A0A2P7SB54</accession>
<keyword evidence="8" id="KW-1185">Reference proteome</keyword>
<evidence type="ECO:0000256" key="4">
    <source>
        <dbReference type="ARBA" id="ARBA00022729"/>
    </source>
</evidence>
<feature type="domain" description="Solute-binding protein family 5" evidence="6">
    <location>
        <begin position="76"/>
        <end position="444"/>
    </location>
</feature>
<dbReference type="GO" id="GO:1904680">
    <property type="term" value="F:peptide transmembrane transporter activity"/>
    <property type="evidence" value="ECO:0007669"/>
    <property type="project" value="TreeGrafter"/>
</dbReference>
<reference evidence="7 8" key="1">
    <citation type="submission" date="2018-03" db="EMBL/GenBank/DDBJ databases">
        <title>The draft genome of Mesorhizobium sp. 6GN-30.</title>
        <authorList>
            <person name="Liu L."/>
            <person name="Li L."/>
            <person name="Wang T."/>
            <person name="Zhang X."/>
            <person name="Liang L."/>
        </authorList>
    </citation>
    <scope>NUCLEOTIDE SEQUENCE [LARGE SCALE GENOMIC DNA]</scope>
    <source>
        <strain evidence="7 8">6GN30</strain>
    </source>
</reference>
<keyword evidence="4 5" id="KW-0732">Signal</keyword>
<feature type="signal peptide" evidence="5">
    <location>
        <begin position="1"/>
        <end position="22"/>
    </location>
</feature>
<dbReference type="GO" id="GO:0015833">
    <property type="term" value="P:peptide transport"/>
    <property type="evidence" value="ECO:0007669"/>
    <property type="project" value="TreeGrafter"/>
</dbReference>
<dbReference type="PANTHER" id="PTHR30290:SF10">
    <property type="entry name" value="PERIPLASMIC OLIGOPEPTIDE-BINDING PROTEIN-RELATED"/>
    <property type="match status" value="1"/>
</dbReference>
<dbReference type="SUPFAM" id="SSF53850">
    <property type="entry name" value="Periplasmic binding protein-like II"/>
    <property type="match status" value="1"/>
</dbReference>
<dbReference type="InterPro" id="IPR030678">
    <property type="entry name" value="Peptide/Ni-bd"/>
</dbReference>
<evidence type="ECO:0000256" key="3">
    <source>
        <dbReference type="ARBA" id="ARBA00022448"/>
    </source>
</evidence>
<feature type="chain" id="PRO_5015153225" evidence="5">
    <location>
        <begin position="23"/>
        <end position="535"/>
    </location>
</feature>
<dbReference type="GO" id="GO:0043190">
    <property type="term" value="C:ATP-binding cassette (ABC) transporter complex"/>
    <property type="evidence" value="ECO:0007669"/>
    <property type="project" value="InterPro"/>
</dbReference>
<dbReference type="Gene3D" id="3.40.190.10">
    <property type="entry name" value="Periplasmic binding protein-like II"/>
    <property type="match status" value="1"/>
</dbReference>
<comment type="similarity">
    <text evidence="2">Belongs to the bacterial solute-binding protein 5 family.</text>
</comment>
<dbReference type="InterPro" id="IPR039424">
    <property type="entry name" value="SBP_5"/>
</dbReference>
<dbReference type="OrthoDB" id="9803988at2"/>
<evidence type="ECO:0000313" key="7">
    <source>
        <dbReference type="EMBL" id="PSJ59591.1"/>
    </source>
</evidence>
<dbReference type="Gene3D" id="3.90.76.10">
    <property type="entry name" value="Dipeptide-binding Protein, Domain 1"/>
    <property type="match status" value="1"/>
</dbReference>
<evidence type="ECO:0000256" key="2">
    <source>
        <dbReference type="ARBA" id="ARBA00005695"/>
    </source>
</evidence>
<evidence type="ECO:0000313" key="8">
    <source>
        <dbReference type="Proteomes" id="UP000241229"/>
    </source>
</evidence>
<dbReference type="InterPro" id="IPR000914">
    <property type="entry name" value="SBP_5_dom"/>
</dbReference>